<protein>
    <submittedName>
        <fullName evidence="1">Uncharacterized protein</fullName>
    </submittedName>
</protein>
<sequence>MIVALHFAANLVTHDAGGRVVSAVDGAPAVELRLRNVVWPPPSQNRPSLVLYVHTPDQPNRAVSYSWADPAAKLIGINLRWVQGSCTRGTR</sequence>
<dbReference type="Proteomes" id="UP000216991">
    <property type="component" value="Unassembled WGS sequence"/>
</dbReference>
<evidence type="ECO:0000313" key="2">
    <source>
        <dbReference type="Proteomes" id="UP000216991"/>
    </source>
</evidence>
<accession>A0A255YNW0</accession>
<gene>
    <name evidence="1" type="ORF">CHU93_06730</name>
</gene>
<dbReference type="OrthoDB" id="6378475at2"/>
<keyword evidence="2" id="KW-1185">Reference proteome</keyword>
<name>A0A255YNW0_9SPHN</name>
<comment type="caution">
    <text evidence="1">The sequence shown here is derived from an EMBL/GenBank/DDBJ whole genome shotgun (WGS) entry which is preliminary data.</text>
</comment>
<reference evidence="1 2" key="1">
    <citation type="submission" date="2017-07" db="EMBL/GenBank/DDBJ databases">
        <title>Sandarakinorhabdus cyanobacteriorum sp. nov., a novel bacterium isolated from cyanobacterial aggregates in a eutrophic lake.</title>
        <authorList>
            <person name="Cai H."/>
        </authorList>
    </citation>
    <scope>NUCLEOTIDE SEQUENCE [LARGE SCALE GENOMIC DNA]</scope>
    <source>
        <strain evidence="1 2">TH057</strain>
    </source>
</reference>
<dbReference type="EMBL" id="NOXT01000101">
    <property type="protein sequence ID" value="OYQ30140.1"/>
    <property type="molecule type" value="Genomic_DNA"/>
</dbReference>
<proteinExistence type="predicted"/>
<dbReference type="AlphaFoldDB" id="A0A255YNW0"/>
<organism evidence="1 2">
    <name type="scientific">Sandarakinorhabdus cyanobacteriorum</name>
    <dbReference type="NCBI Taxonomy" id="1981098"/>
    <lineage>
        <taxon>Bacteria</taxon>
        <taxon>Pseudomonadati</taxon>
        <taxon>Pseudomonadota</taxon>
        <taxon>Alphaproteobacteria</taxon>
        <taxon>Sphingomonadales</taxon>
        <taxon>Sphingosinicellaceae</taxon>
        <taxon>Sandarakinorhabdus</taxon>
    </lineage>
</organism>
<evidence type="ECO:0000313" key="1">
    <source>
        <dbReference type="EMBL" id="OYQ30140.1"/>
    </source>
</evidence>